<gene>
    <name evidence="2" type="ORF">AA314_07610</name>
</gene>
<reference evidence="2 3" key="1">
    <citation type="submission" date="2015-05" db="EMBL/GenBank/DDBJ databases">
        <title>Genome assembly of Archangium gephyra DSM 2261.</title>
        <authorList>
            <person name="Sharma G."/>
            <person name="Subramanian S."/>
        </authorList>
    </citation>
    <scope>NUCLEOTIDE SEQUENCE [LARGE SCALE GENOMIC DNA]</scope>
    <source>
        <strain evidence="2 3">DSM 2261</strain>
    </source>
</reference>
<sequence>MTPPSGSNSTQIMHLQRMSRRVPSASRGLRDGAGSPGKEGSRPATDTAPEHTPRHTCAGGEPKPYTRVAPPQCAPRRARH</sequence>
<name>A0AAC8QEI3_9BACT</name>
<dbReference type="EMBL" id="CP011509">
    <property type="protein sequence ID" value="AKJ05984.1"/>
    <property type="molecule type" value="Genomic_DNA"/>
</dbReference>
<accession>A0AAC8QEI3</accession>
<feature type="region of interest" description="Disordered" evidence="1">
    <location>
        <begin position="1"/>
        <end position="80"/>
    </location>
</feature>
<dbReference type="KEGG" id="age:AA314_07610"/>
<proteinExistence type="predicted"/>
<feature type="compositionally biased region" description="Polar residues" evidence="1">
    <location>
        <begin position="1"/>
        <end position="13"/>
    </location>
</feature>
<dbReference type="AlphaFoldDB" id="A0AAC8QEI3"/>
<evidence type="ECO:0000313" key="3">
    <source>
        <dbReference type="Proteomes" id="UP000035579"/>
    </source>
</evidence>
<evidence type="ECO:0000256" key="1">
    <source>
        <dbReference type="SAM" id="MobiDB-lite"/>
    </source>
</evidence>
<protein>
    <submittedName>
        <fullName evidence="2">Uncharacterized protein</fullName>
    </submittedName>
</protein>
<organism evidence="2 3">
    <name type="scientific">Archangium gephyra</name>
    <dbReference type="NCBI Taxonomy" id="48"/>
    <lineage>
        <taxon>Bacteria</taxon>
        <taxon>Pseudomonadati</taxon>
        <taxon>Myxococcota</taxon>
        <taxon>Myxococcia</taxon>
        <taxon>Myxococcales</taxon>
        <taxon>Cystobacterineae</taxon>
        <taxon>Archangiaceae</taxon>
        <taxon>Archangium</taxon>
    </lineage>
</organism>
<dbReference type="Proteomes" id="UP000035579">
    <property type="component" value="Chromosome"/>
</dbReference>
<evidence type="ECO:0000313" key="2">
    <source>
        <dbReference type="EMBL" id="AKJ05984.1"/>
    </source>
</evidence>